<protein>
    <submittedName>
        <fullName evidence="2">Type IV conjugative transfer system protein TraL</fullName>
    </submittedName>
</protein>
<organism evidence="2 3">
    <name type="scientific">Thorsellia kenyensis</name>
    <dbReference type="NCBI Taxonomy" id="1549888"/>
    <lineage>
        <taxon>Bacteria</taxon>
        <taxon>Pseudomonadati</taxon>
        <taxon>Pseudomonadota</taxon>
        <taxon>Gammaproteobacteria</taxon>
        <taxon>Enterobacterales</taxon>
        <taxon>Thorselliaceae</taxon>
        <taxon>Thorsellia</taxon>
    </lineage>
</organism>
<dbReference type="NCBIfam" id="TIGR02762">
    <property type="entry name" value="TraL_TIGR"/>
    <property type="match status" value="1"/>
</dbReference>
<dbReference type="Pfam" id="PF07178">
    <property type="entry name" value="TraL"/>
    <property type="match status" value="1"/>
</dbReference>
<dbReference type="Proteomes" id="UP001589758">
    <property type="component" value="Unassembled WGS sequence"/>
</dbReference>
<proteinExistence type="predicted"/>
<keyword evidence="1" id="KW-0472">Membrane</keyword>
<keyword evidence="1" id="KW-0812">Transmembrane</keyword>
<name>A0ABV6CE53_9GAMM</name>
<evidence type="ECO:0000313" key="2">
    <source>
        <dbReference type="EMBL" id="MFC0179533.1"/>
    </source>
</evidence>
<feature type="transmembrane region" description="Helical" evidence="1">
    <location>
        <begin position="27"/>
        <end position="51"/>
    </location>
</feature>
<keyword evidence="1" id="KW-1133">Transmembrane helix</keyword>
<dbReference type="InterPro" id="IPR009838">
    <property type="entry name" value="T4SS_TraL"/>
</dbReference>
<evidence type="ECO:0000313" key="3">
    <source>
        <dbReference type="Proteomes" id="UP001589758"/>
    </source>
</evidence>
<accession>A0ABV6CE53</accession>
<reference evidence="2 3" key="1">
    <citation type="submission" date="2024-09" db="EMBL/GenBank/DDBJ databases">
        <authorList>
            <person name="Sun Q."/>
            <person name="Mori K."/>
        </authorList>
    </citation>
    <scope>NUCLEOTIDE SEQUENCE [LARGE SCALE GENOMIC DNA]</scope>
    <source>
        <strain evidence="2 3">CCM 8545</strain>
    </source>
</reference>
<gene>
    <name evidence="2" type="primary">traL</name>
    <name evidence="2" type="ORF">ACFFIT_05425</name>
</gene>
<sequence length="77" mass="8666">MKLIDIPQHIDEPPHFLFWSADEVAPLFIGIVFGILTGQALTLTVIGFLITKVYRRYRDGRPDGYLLHAILISSVVS</sequence>
<comment type="caution">
    <text evidence="2">The sequence shown here is derived from an EMBL/GenBank/DDBJ whole genome shotgun (WGS) entry which is preliminary data.</text>
</comment>
<dbReference type="RefSeq" id="WP_385876635.1">
    <property type="nucleotide sequence ID" value="NZ_JBHLXE010000052.1"/>
</dbReference>
<keyword evidence="3" id="KW-1185">Reference proteome</keyword>
<dbReference type="EMBL" id="JBHLXE010000052">
    <property type="protein sequence ID" value="MFC0179533.1"/>
    <property type="molecule type" value="Genomic_DNA"/>
</dbReference>
<evidence type="ECO:0000256" key="1">
    <source>
        <dbReference type="SAM" id="Phobius"/>
    </source>
</evidence>